<dbReference type="InterPro" id="IPR011333">
    <property type="entry name" value="SKP1/BTB/POZ_sf"/>
</dbReference>
<dbReference type="EMBL" id="JAEVFJ010000011">
    <property type="protein sequence ID" value="KAH8101948.1"/>
    <property type="molecule type" value="Genomic_DNA"/>
</dbReference>
<name>A0A8K0UT23_9AGAR</name>
<sequence length="329" mass="37743">MSSEGLNHGQNDEVEHHYIRGDVWFDDGNVVLVAEGHSFRVHRGMLIRKSLVFADMFAMAHPRDDGLVEGCPIIPLFDTSKWDVAHMLSAFYDPERYFDTGVRISFDIVSSMLRMGHKYQIASIKDHAIRRLRLHLPPRLQDFSESACDGGPGEKSAIDFRSRHAIAVISLARRFELYDLLPLSFYFCSRLNPQQLAGGYTDEEGIHWSLSDEDRTRCLVGRDTIRGQCTNLYSFVFEGAVSPECSKVGKCRAELVASRTVTFIQLLPRDVRALDDCKWLREEFQLCEDCLEHFESLHFEERKRNWDTLAVTFDLVDVVEWPPVPVLTP</sequence>
<evidence type="ECO:0000259" key="1">
    <source>
        <dbReference type="PROSITE" id="PS50097"/>
    </source>
</evidence>
<reference evidence="2" key="1">
    <citation type="journal article" date="2021" name="New Phytol.">
        <title>Evolutionary innovations through gain and loss of genes in the ectomycorrhizal Boletales.</title>
        <authorList>
            <person name="Wu G."/>
            <person name="Miyauchi S."/>
            <person name="Morin E."/>
            <person name="Kuo A."/>
            <person name="Drula E."/>
            <person name="Varga T."/>
            <person name="Kohler A."/>
            <person name="Feng B."/>
            <person name="Cao Y."/>
            <person name="Lipzen A."/>
            <person name="Daum C."/>
            <person name="Hundley H."/>
            <person name="Pangilinan J."/>
            <person name="Johnson J."/>
            <person name="Barry K."/>
            <person name="LaButti K."/>
            <person name="Ng V."/>
            <person name="Ahrendt S."/>
            <person name="Min B."/>
            <person name="Choi I.G."/>
            <person name="Park H."/>
            <person name="Plett J.M."/>
            <person name="Magnuson J."/>
            <person name="Spatafora J.W."/>
            <person name="Nagy L.G."/>
            <person name="Henrissat B."/>
            <person name="Grigoriev I.V."/>
            <person name="Yang Z.L."/>
            <person name="Xu J."/>
            <person name="Martin F.M."/>
        </authorList>
    </citation>
    <scope>NUCLEOTIDE SEQUENCE</scope>
    <source>
        <strain evidence="2">KKN 215</strain>
    </source>
</reference>
<dbReference type="Pfam" id="PF00651">
    <property type="entry name" value="BTB"/>
    <property type="match status" value="1"/>
</dbReference>
<dbReference type="Proteomes" id="UP000813824">
    <property type="component" value="Unassembled WGS sequence"/>
</dbReference>
<dbReference type="SMART" id="SM00225">
    <property type="entry name" value="BTB"/>
    <property type="match status" value="1"/>
</dbReference>
<keyword evidence="3" id="KW-1185">Reference proteome</keyword>
<protein>
    <recommendedName>
        <fullName evidence="1">BTB domain-containing protein</fullName>
    </recommendedName>
</protein>
<feature type="domain" description="BTB" evidence="1">
    <location>
        <begin position="28"/>
        <end position="100"/>
    </location>
</feature>
<dbReference type="OrthoDB" id="3893071at2759"/>
<comment type="caution">
    <text evidence="2">The sequence shown here is derived from an EMBL/GenBank/DDBJ whole genome shotgun (WGS) entry which is preliminary data.</text>
</comment>
<dbReference type="SUPFAM" id="SSF54695">
    <property type="entry name" value="POZ domain"/>
    <property type="match status" value="1"/>
</dbReference>
<dbReference type="AlphaFoldDB" id="A0A8K0UT23"/>
<proteinExistence type="predicted"/>
<dbReference type="PROSITE" id="PS50097">
    <property type="entry name" value="BTB"/>
    <property type="match status" value="1"/>
</dbReference>
<organism evidence="2 3">
    <name type="scientific">Cristinia sonorae</name>
    <dbReference type="NCBI Taxonomy" id="1940300"/>
    <lineage>
        <taxon>Eukaryota</taxon>
        <taxon>Fungi</taxon>
        <taxon>Dikarya</taxon>
        <taxon>Basidiomycota</taxon>
        <taxon>Agaricomycotina</taxon>
        <taxon>Agaricomycetes</taxon>
        <taxon>Agaricomycetidae</taxon>
        <taxon>Agaricales</taxon>
        <taxon>Pleurotineae</taxon>
        <taxon>Stephanosporaceae</taxon>
        <taxon>Cristinia</taxon>
    </lineage>
</organism>
<gene>
    <name evidence="2" type="ORF">BXZ70DRAFT_86681</name>
</gene>
<evidence type="ECO:0000313" key="2">
    <source>
        <dbReference type="EMBL" id="KAH8101948.1"/>
    </source>
</evidence>
<dbReference type="Gene3D" id="3.30.710.10">
    <property type="entry name" value="Potassium Channel Kv1.1, Chain A"/>
    <property type="match status" value="1"/>
</dbReference>
<accession>A0A8K0UT23</accession>
<evidence type="ECO:0000313" key="3">
    <source>
        <dbReference type="Proteomes" id="UP000813824"/>
    </source>
</evidence>
<dbReference type="CDD" id="cd18186">
    <property type="entry name" value="BTB_POZ_ZBTB_KLHL-like"/>
    <property type="match status" value="1"/>
</dbReference>
<dbReference type="InterPro" id="IPR000210">
    <property type="entry name" value="BTB/POZ_dom"/>
</dbReference>